<keyword evidence="9" id="KW-0961">Cell wall biogenesis/degradation</keyword>
<proteinExistence type="inferred from homology"/>
<name>A0ABW0SFM3_9RHOB</name>
<organism evidence="12 13">
    <name type="scientific">Rubellimicrobium aerolatum</name>
    <dbReference type="NCBI Taxonomy" id="490979"/>
    <lineage>
        <taxon>Bacteria</taxon>
        <taxon>Pseudomonadati</taxon>
        <taxon>Pseudomonadota</taxon>
        <taxon>Alphaproteobacteria</taxon>
        <taxon>Rhodobacterales</taxon>
        <taxon>Roseobacteraceae</taxon>
        <taxon>Rubellimicrobium</taxon>
    </lineage>
</organism>
<dbReference type="Pfam" id="PF05951">
    <property type="entry name" value="Peptidase_M15_2"/>
    <property type="match status" value="1"/>
</dbReference>
<dbReference type="PANTHER" id="PTHR37425:SF1">
    <property type="entry name" value="OUTER MEMBRANE PROTEIN"/>
    <property type="match status" value="1"/>
</dbReference>
<comment type="caution">
    <text evidence="12">The sequence shown here is derived from an EMBL/GenBank/DDBJ whole genome shotgun (WGS) entry which is preliminary data.</text>
</comment>
<keyword evidence="6" id="KW-0378">Hydrolase</keyword>
<evidence type="ECO:0000256" key="9">
    <source>
        <dbReference type="ARBA" id="ARBA00023316"/>
    </source>
</evidence>
<dbReference type="Proteomes" id="UP001596056">
    <property type="component" value="Unassembled WGS sequence"/>
</dbReference>
<dbReference type="PROSITE" id="PS51257">
    <property type="entry name" value="PROKAR_LIPOPROTEIN"/>
    <property type="match status" value="1"/>
</dbReference>
<evidence type="ECO:0000256" key="5">
    <source>
        <dbReference type="ARBA" id="ARBA00022729"/>
    </source>
</evidence>
<dbReference type="InterPro" id="IPR006311">
    <property type="entry name" value="TAT_signal"/>
</dbReference>
<evidence type="ECO:0000256" key="2">
    <source>
        <dbReference type="ARBA" id="ARBA00004776"/>
    </source>
</evidence>
<keyword evidence="7" id="KW-0862">Zinc</keyword>
<evidence type="ECO:0000313" key="13">
    <source>
        <dbReference type="Proteomes" id="UP001596056"/>
    </source>
</evidence>
<evidence type="ECO:0000256" key="4">
    <source>
        <dbReference type="ARBA" id="ARBA00022723"/>
    </source>
</evidence>
<dbReference type="Gene3D" id="3.30.1380.10">
    <property type="match status" value="1"/>
</dbReference>
<protein>
    <recommendedName>
        <fullName evidence="11">Murein endopeptidase K</fullName>
    </recommendedName>
</protein>
<comment type="pathway">
    <text evidence="2">Cell wall biogenesis; cell wall polysaccharide biosynthesis.</text>
</comment>
<evidence type="ECO:0000313" key="12">
    <source>
        <dbReference type="EMBL" id="MFC5567775.1"/>
    </source>
</evidence>
<evidence type="ECO:0000256" key="6">
    <source>
        <dbReference type="ARBA" id="ARBA00022801"/>
    </source>
</evidence>
<keyword evidence="5" id="KW-0732">Signal</keyword>
<accession>A0ABW0SFM3</accession>
<gene>
    <name evidence="12" type="ORF">ACFPOC_15285</name>
</gene>
<dbReference type="PANTHER" id="PTHR37425">
    <property type="match status" value="1"/>
</dbReference>
<dbReference type="InterPro" id="IPR010275">
    <property type="entry name" value="MepK"/>
</dbReference>
<evidence type="ECO:0000256" key="3">
    <source>
        <dbReference type="ARBA" id="ARBA00022670"/>
    </source>
</evidence>
<comment type="cofactor">
    <cofactor evidence="1">
        <name>Zn(2+)</name>
        <dbReference type="ChEBI" id="CHEBI:29105"/>
    </cofactor>
</comment>
<evidence type="ECO:0000256" key="10">
    <source>
        <dbReference type="ARBA" id="ARBA00093448"/>
    </source>
</evidence>
<keyword evidence="13" id="KW-1185">Reference proteome</keyword>
<sequence>MTCRDPQAPARPARRTALRLLAGGAALPVLGGCAGRYEALPSPWRPGSRLDGLIPATDTYLDITNANTHEHLALRFADDGRYDGRAIRALDWMFRDWRENRHPEIDPRLYWALAALSTAARQDGHSGRIELLSGFRTRRTNAMLQRQGGGAASNSYHTRRRASDIRLEGVPMEQVADYAEWLQVGGVGRYHERAFTHIDTGPLRTWSA</sequence>
<keyword evidence="3" id="KW-0645">Protease</keyword>
<dbReference type="SUPFAM" id="SSF55166">
    <property type="entry name" value="Hedgehog/DD-peptidase"/>
    <property type="match status" value="1"/>
</dbReference>
<reference evidence="13" key="1">
    <citation type="journal article" date="2019" name="Int. J. Syst. Evol. Microbiol.">
        <title>The Global Catalogue of Microorganisms (GCM) 10K type strain sequencing project: providing services to taxonomists for standard genome sequencing and annotation.</title>
        <authorList>
            <consortium name="The Broad Institute Genomics Platform"/>
            <consortium name="The Broad Institute Genome Sequencing Center for Infectious Disease"/>
            <person name="Wu L."/>
            <person name="Ma J."/>
        </authorList>
    </citation>
    <scope>NUCLEOTIDE SEQUENCE [LARGE SCALE GENOMIC DNA]</scope>
    <source>
        <strain evidence="13">KACC 11588</strain>
    </source>
</reference>
<dbReference type="RefSeq" id="WP_209842724.1">
    <property type="nucleotide sequence ID" value="NZ_JAGGJP010000018.1"/>
</dbReference>
<evidence type="ECO:0000256" key="11">
    <source>
        <dbReference type="ARBA" id="ARBA00093666"/>
    </source>
</evidence>
<evidence type="ECO:0000256" key="7">
    <source>
        <dbReference type="ARBA" id="ARBA00022833"/>
    </source>
</evidence>
<dbReference type="InterPro" id="IPR009045">
    <property type="entry name" value="Zn_M74/Hedgehog-like"/>
</dbReference>
<evidence type="ECO:0000256" key="8">
    <source>
        <dbReference type="ARBA" id="ARBA00023049"/>
    </source>
</evidence>
<evidence type="ECO:0000256" key="1">
    <source>
        <dbReference type="ARBA" id="ARBA00001947"/>
    </source>
</evidence>
<keyword evidence="4" id="KW-0479">Metal-binding</keyword>
<keyword evidence="8" id="KW-0482">Metalloprotease</keyword>
<dbReference type="PROSITE" id="PS51318">
    <property type="entry name" value="TAT"/>
    <property type="match status" value="1"/>
</dbReference>
<dbReference type="EMBL" id="JBHSNA010000019">
    <property type="protein sequence ID" value="MFC5567775.1"/>
    <property type="molecule type" value="Genomic_DNA"/>
</dbReference>
<comment type="similarity">
    <text evidence="10">Belongs to the peptidase M15 family.</text>
</comment>